<accession>A0A2K1JDL9</accession>
<dbReference type="EMBL" id="ABEU02000015">
    <property type="protein sequence ID" value="PNR39625.1"/>
    <property type="molecule type" value="Genomic_DNA"/>
</dbReference>
<dbReference type="InParanoid" id="A0A2K1JDL9"/>
<evidence type="ECO:0000313" key="1">
    <source>
        <dbReference type="EMBL" id="PNR39625.1"/>
    </source>
</evidence>
<sequence>MSFELLRADPERSKVLLSQNTSKGSIKMRFNGCMTWTVKCSYTEKLTHKAATCCVSFSAFFT</sequence>
<dbReference type="Proteomes" id="UP000006727">
    <property type="component" value="Chromosome 15"/>
</dbReference>
<keyword evidence="3" id="KW-1185">Reference proteome</keyword>
<reference evidence="1 3" key="2">
    <citation type="journal article" date="2018" name="Plant J.">
        <title>The Physcomitrella patens chromosome-scale assembly reveals moss genome structure and evolution.</title>
        <authorList>
            <person name="Lang D."/>
            <person name="Ullrich K.K."/>
            <person name="Murat F."/>
            <person name="Fuchs J."/>
            <person name="Jenkins J."/>
            <person name="Haas F.B."/>
            <person name="Piednoel M."/>
            <person name="Gundlach H."/>
            <person name="Van Bel M."/>
            <person name="Meyberg R."/>
            <person name="Vives C."/>
            <person name="Morata J."/>
            <person name="Symeonidi A."/>
            <person name="Hiss M."/>
            <person name="Muchero W."/>
            <person name="Kamisugi Y."/>
            <person name="Saleh O."/>
            <person name="Blanc G."/>
            <person name="Decker E.L."/>
            <person name="van Gessel N."/>
            <person name="Grimwood J."/>
            <person name="Hayes R.D."/>
            <person name="Graham S.W."/>
            <person name="Gunter L.E."/>
            <person name="McDaniel S.F."/>
            <person name="Hoernstein S.N.W."/>
            <person name="Larsson A."/>
            <person name="Li F.W."/>
            <person name="Perroud P.F."/>
            <person name="Phillips J."/>
            <person name="Ranjan P."/>
            <person name="Rokshar D.S."/>
            <person name="Rothfels C.J."/>
            <person name="Schneider L."/>
            <person name="Shu S."/>
            <person name="Stevenson D.W."/>
            <person name="Thummler F."/>
            <person name="Tillich M."/>
            <person name="Villarreal Aguilar J.C."/>
            <person name="Widiez T."/>
            <person name="Wong G.K."/>
            <person name="Wymore A."/>
            <person name="Zhang Y."/>
            <person name="Zimmer A.D."/>
            <person name="Quatrano R.S."/>
            <person name="Mayer K.F.X."/>
            <person name="Goodstein D."/>
            <person name="Casacuberta J.M."/>
            <person name="Vandepoele K."/>
            <person name="Reski R."/>
            <person name="Cuming A.C."/>
            <person name="Tuskan G.A."/>
            <person name="Maumus F."/>
            <person name="Salse J."/>
            <person name="Schmutz J."/>
            <person name="Rensing S.A."/>
        </authorList>
    </citation>
    <scope>NUCLEOTIDE SEQUENCE [LARGE SCALE GENOMIC DNA]</scope>
    <source>
        <strain evidence="2 3">cv. Gransden 2004</strain>
    </source>
</reference>
<protein>
    <submittedName>
        <fullName evidence="1 2">Uncharacterized protein</fullName>
    </submittedName>
</protein>
<dbReference type="EnsemblPlants" id="Pp3c15_18450V3.1">
    <property type="protein sequence ID" value="Pp3c15_18450V3.1"/>
    <property type="gene ID" value="Pp3c15_18450"/>
</dbReference>
<gene>
    <name evidence="1" type="ORF">PHYPA_019904</name>
</gene>
<dbReference type="AlphaFoldDB" id="A0A2K1JDL9"/>
<reference evidence="2" key="3">
    <citation type="submission" date="2020-12" db="UniProtKB">
        <authorList>
            <consortium name="EnsemblPlants"/>
        </authorList>
    </citation>
    <scope>IDENTIFICATION</scope>
</reference>
<proteinExistence type="predicted"/>
<name>A0A2K1JDL9_PHYPA</name>
<organism evidence="1">
    <name type="scientific">Physcomitrium patens</name>
    <name type="common">Spreading-leaved earth moss</name>
    <name type="synonym">Physcomitrella patens</name>
    <dbReference type="NCBI Taxonomy" id="3218"/>
    <lineage>
        <taxon>Eukaryota</taxon>
        <taxon>Viridiplantae</taxon>
        <taxon>Streptophyta</taxon>
        <taxon>Embryophyta</taxon>
        <taxon>Bryophyta</taxon>
        <taxon>Bryophytina</taxon>
        <taxon>Bryopsida</taxon>
        <taxon>Funariidae</taxon>
        <taxon>Funariales</taxon>
        <taxon>Funariaceae</taxon>
        <taxon>Physcomitrium</taxon>
    </lineage>
</organism>
<reference evidence="1 3" key="1">
    <citation type="journal article" date="2008" name="Science">
        <title>The Physcomitrella genome reveals evolutionary insights into the conquest of land by plants.</title>
        <authorList>
            <person name="Rensing S."/>
            <person name="Lang D."/>
            <person name="Zimmer A."/>
            <person name="Terry A."/>
            <person name="Salamov A."/>
            <person name="Shapiro H."/>
            <person name="Nishiyama T."/>
            <person name="Perroud P.-F."/>
            <person name="Lindquist E."/>
            <person name="Kamisugi Y."/>
            <person name="Tanahashi T."/>
            <person name="Sakakibara K."/>
            <person name="Fujita T."/>
            <person name="Oishi K."/>
            <person name="Shin-I T."/>
            <person name="Kuroki Y."/>
            <person name="Toyoda A."/>
            <person name="Suzuki Y."/>
            <person name="Hashimoto A."/>
            <person name="Yamaguchi K."/>
            <person name="Sugano A."/>
            <person name="Kohara Y."/>
            <person name="Fujiyama A."/>
            <person name="Anterola A."/>
            <person name="Aoki S."/>
            <person name="Ashton N."/>
            <person name="Barbazuk W.B."/>
            <person name="Barker E."/>
            <person name="Bennetzen J."/>
            <person name="Bezanilla M."/>
            <person name="Blankenship R."/>
            <person name="Cho S.H."/>
            <person name="Dutcher S."/>
            <person name="Estelle M."/>
            <person name="Fawcett J.A."/>
            <person name="Gundlach H."/>
            <person name="Hanada K."/>
            <person name="Heyl A."/>
            <person name="Hicks K.A."/>
            <person name="Hugh J."/>
            <person name="Lohr M."/>
            <person name="Mayer K."/>
            <person name="Melkozernov A."/>
            <person name="Murata T."/>
            <person name="Nelson D."/>
            <person name="Pils B."/>
            <person name="Prigge M."/>
            <person name="Reiss B."/>
            <person name="Renner T."/>
            <person name="Rombauts S."/>
            <person name="Rushton P."/>
            <person name="Sanderfoot A."/>
            <person name="Schween G."/>
            <person name="Shiu S.-H."/>
            <person name="Stueber K."/>
            <person name="Theodoulou F.L."/>
            <person name="Tu H."/>
            <person name="Van de Peer Y."/>
            <person name="Verrier P.J."/>
            <person name="Waters E."/>
            <person name="Wood A."/>
            <person name="Yang L."/>
            <person name="Cove D."/>
            <person name="Cuming A."/>
            <person name="Hasebe M."/>
            <person name="Lucas S."/>
            <person name="Mishler D.B."/>
            <person name="Reski R."/>
            <person name="Grigoriev I."/>
            <person name="Quatrano R.S."/>
            <person name="Boore J.L."/>
        </authorList>
    </citation>
    <scope>NUCLEOTIDE SEQUENCE [LARGE SCALE GENOMIC DNA]</scope>
    <source>
        <strain evidence="2 3">cv. Gransden 2004</strain>
    </source>
</reference>
<dbReference type="Gramene" id="Pp3c15_18450V3.1">
    <property type="protein sequence ID" value="Pp3c15_18450V3.1"/>
    <property type="gene ID" value="Pp3c15_18450"/>
</dbReference>
<evidence type="ECO:0000313" key="3">
    <source>
        <dbReference type="Proteomes" id="UP000006727"/>
    </source>
</evidence>
<evidence type="ECO:0000313" key="2">
    <source>
        <dbReference type="EnsemblPlants" id="Pp3c15_18450V3.1"/>
    </source>
</evidence>